<sequence length="279" mass="30698">MRPKTILVCLTTAEQTATILKVAVPLARKHGAHLVGLRTVEAILVYPGIAMHIPEDTFLAFRSSQNKETAEIEDIFEHHTSPEDFVSEFRVVRADTRSATDRMIESARAADLVIMAQDGQDTDPRDMRQIQRDVIRECGRPVLVIPADYQGPEIGEKIVLGWSETREAARAAHDVLCIAEPDARLTVLSVGRTAEDLMAADDAIAITEMFARHGLRPTLEHRDPLGQSIASVLSAVAFEKGADMIVTGAFGHSSTYDFVIGATSYELLRDHKVPILFSK</sequence>
<dbReference type="SUPFAM" id="SSF52402">
    <property type="entry name" value="Adenine nucleotide alpha hydrolases-like"/>
    <property type="match status" value="2"/>
</dbReference>
<evidence type="ECO:0000313" key="4">
    <source>
        <dbReference type="Proteomes" id="UP000051298"/>
    </source>
</evidence>
<dbReference type="AlphaFoldDB" id="A0A0P1EZI4"/>
<evidence type="ECO:0000256" key="1">
    <source>
        <dbReference type="ARBA" id="ARBA00008791"/>
    </source>
</evidence>
<dbReference type="CDD" id="cd00293">
    <property type="entry name" value="USP-like"/>
    <property type="match status" value="1"/>
</dbReference>
<dbReference type="InterPro" id="IPR006016">
    <property type="entry name" value="UspA"/>
</dbReference>
<evidence type="ECO:0000313" key="3">
    <source>
        <dbReference type="EMBL" id="CUH60655.1"/>
    </source>
</evidence>
<reference evidence="3 4" key="1">
    <citation type="submission" date="2015-09" db="EMBL/GenBank/DDBJ databases">
        <authorList>
            <consortium name="Swine Surveillance"/>
        </authorList>
    </citation>
    <scope>NUCLEOTIDE SEQUENCE [LARGE SCALE GENOMIC DNA]</scope>
    <source>
        <strain evidence="3 4">CECT 5294</strain>
    </source>
</reference>
<dbReference type="Pfam" id="PF00582">
    <property type="entry name" value="Usp"/>
    <property type="match status" value="2"/>
</dbReference>
<organism evidence="3 4">
    <name type="scientific">Thalassobacter stenotrophicus</name>
    <dbReference type="NCBI Taxonomy" id="266809"/>
    <lineage>
        <taxon>Bacteria</taxon>
        <taxon>Pseudomonadati</taxon>
        <taxon>Pseudomonadota</taxon>
        <taxon>Alphaproteobacteria</taxon>
        <taxon>Rhodobacterales</taxon>
        <taxon>Roseobacteraceae</taxon>
        <taxon>Thalassobacter</taxon>
    </lineage>
</organism>
<accession>A0A0P1EZI4</accession>
<feature type="domain" description="UspA" evidence="2">
    <location>
        <begin position="4"/>
        <end position="146"/>
    </location>
</feature>
<dbReference type="EMBL" id="CYRX01000026">
    <property type="protein sequence ID" value="CUH60655.1"/>
    <property type="molecule type" value="Genomic_DNA"/>
</dbReference>
<proteinExistence type="inferred from homology"/>
<evidence type="ECO:0000259" key="2">
    <source>
        <dbReference type="Pfam" id="PF00582"/>
    </source>
</evidence>
<name>A0A0P1EZI4_9RHOB</name>
<comment type="similarity">
    <text evidence="1">Belongs to the universal stress protein A family.</text>
</comment>
<dbReference type="eggNOG" id="COG0589">
    <property type="taxonomic scope" value="Bacteria"/>
</dbReference>
<dbReference type="Proteomes" id="UP000051298">
    <property type="component" value="Unassembled WGS sequence"/>
</dbReference>
<gene>
    <name evidence="3" type="ORF">THS5294_01951</name>
</gene>
<dbReference type="PANTHER" id="PTHR46268">
    <property type="entry name" value="STRESS RESPONSE PROTEIN NHAX"/>
    <property type="match status" value="1"/>
</dbReference>
<protein>
    <submittedName>
        <fullName evidence="3">Universal stress protein family protein</fullName>
    </submittedName>
</protein>
<dbReference type="STRING" id="266809.PM03_13835"/>
<dbReference type="RefSeq" id="WP_058123579.1">
    <property type="nucleotide sequence ID" value="NZ_CYRX01000026.1"/>
</dbReference>
<feature type="domain" description="UspA" evidence="2">
    <location>
        <begin position="160"/>
        <end position="276"/>
    </location>
</feature>
<dbReference type="Gene3D" id="3.40.50.12370">
    <property type="match status" value="1"/>
</dbReference>
<dbReference type="PANTHER" id="PTHR46268:SF6">
    <property type="entry name" value="UNIVERSAL STRESS PROTEIN UP12"/>
    <property type="match status" value="1"/>
</dbReference>